<reference evidence="18 19" key="1">
    <citation type="submission" date="2017-09" db="EMBL/GenBank/DDBJ databases">
        <title>Depth-based differentiation of microbial function through sediment-hosted aquifers and enrichment of novel symbionts in the deep terrestrial subsurface.</title>
        <authorList>
            <person name="Probst A.J."/>
            <person name="Ladd B."/>
            <person name="Jarett J.K."/>
            <person name="Geller-Mcgrath D.E."/>
            <person name="Sieber C.M."/>
            <person name="Emerson J.B."/>
            <person name="Anantharaman K."/>
            <person name="Thomas B.C."/>
            <person name="Malmstrom R."/>
            <person name="Stieglmeier M."/>
            <person name="Klingl A."/>
            <person name="Woyke T."/>
            <person name="Ryan C.M."/>
            <person name="Banfield J.F."/>
        </authorList>
    </citation>
    <scope>NUCLEOTIDE SEQUENCE [LARGE SCALE GENOMIC DNA]</scope>
    <source>
        <strain evidence="18">CG07_land_8_20_14_0_80_42_15</strain>
    </source>
</reference>
<dbReference type="InterPro" id="IPR004570">
    <property type="entry name" value="Phosphatidylglycerol_P_synth"/>
</dbReference>
<keyword evidence="8 17" id="KW-0812">Transmembrane</keyword>
<feature type="transmembrane region" description="Helical" evidence="17">
    <location>
        <begin position="87"/>
        <end position="108"/>
    </location>
</feature>
<evidence type="ECO:0000256" key="11">
    <source>
        <dbReference type="ARBA" id="ARBA00023136"/>
    </source>
</evidence>
<dbReference type="InterPro" id="IPR048254">
    <property type="entry name" value="CDP_ALCOHOL_P_TRANSF_CS"/>
</dbReference>
<keyword evidence="11 17" id="KW-0472">Membrane</keyword>
<dbReference type="Gene3D" id="1.20.120.1760">
    <property type="match status" value="1"/>
</dbReference>
<dbReference type="Proteomes" id="UP000230052">
    <property type="component" value="Unassembled WGS sequence"/>
</dbReference>
<evidence type="ECO:0000256" key="2">
    <source>
        <dbReference type="ARBA" id="ARBA00005042"/>
    </source>
</evidence>
<comment type="caution">
    <text evidence="18">The sequence shown here is derived from an EMBL/GenBank/DDBJ whole genome shotgun (WGS) entry which is preliminary data.</text>
</comment>
<evidence type="ECO:0000256" key="12">
    <source>
        <dbReference type="ARBA" id="ARBA00023209"/>
    </source>
</evidence>
<evidence type="ECO:0000256" key="7">
    <source>
        <dbReference type="ARBA" id="ARBA00022679"/>
    </source>
</evidence>
<dbReference type="PANTHER" id="PTHR14269:SF62">
    <property type="entry name" value="CDP-DIACYLGLYCEROL--GLYCEROL-3-PHOSPHATE 3-PHOSPHATIDYLTRANSFERASE 1, CHLOROPLASTIC"/>
    <property type="match status" value="1"/>
</dbReference>
<comment type="similarity">
    <text evidence="3 16">Belongs to the CDP-alcohol phosphatidyltransferase class-I family.</text>
</comment>
<dbReference type="PANTHER" id="PTHR14269">
    <property type="entry name" value="CDP-DIACYLGLYCEROL--GLYCEROL-3-PHOSPHATE 3-PHOSPHATIDYLTRANSFERASE-RELATED"/>
    <property type="match status" value="1"/>
</dbReference>
<evidence type="ECO:0000256" key="4">
    <source>
        <dbReference type="ARBA" id="ARBA00013170"/>
    </source>
</evidence>
<keyword evidence="7 16" id="KW-0808">Transferase</keyword>
<evidence type="ECO:0000256" key="9">
    <source>
        <dbReference type="ARBA" id="ARBA00022989"/>
    </source>
</evidence>
<dbReference type="InterPro" id="IPR000462">
    <property type="entry name" value="CDP-OH_P_trans"/>
</dbReference>
<dbReference type="GO" id="GO:0046474">
    <property type="term" value="P:glycerophospholipid biosynthetic process"/>
    <property type="evidence" value="ECO:0007669"/>
    <property type="project" value="TreeGrafter"/>
</dbReference>
<dbReference type="GO" id="GO:0008444">
    <property type="term" value="F:CDP-diacylglycerol-glycerol-3-phosphate 3-phosphatidyltransferase activity"/>
    <property type="evidence" value="ECO:0007669"/>
    <property type="project" value="UniProtKB-UniRule"/>
</dbReference>
<dbReference type="EMBL" id="PEWV01000017">
    <property type="protein sequence ID" value="PIU42145.1"/>
    <property type="molecule type" value="Genomic_DNA"/>
</dbReference>
<evidence type="ECO:0000256" key="13">
    <source>
        <dbReference type="ARBA" id="ARBA00023264"/>
    </source>
</evidence>
<keyword evidence="12" id="KW-0594">Phospholipid biosynthesis</keyword>
<comment type="subcellular location">
    <subcellularLocation>
        <location evidence="1">Membrane</location>
        <topology evidence="1">Multi-pass membrane protein</topology>
    </subcellularLocation>
</comment>
<comment type="catalytic activity">
    <reaction evidence="14">
        <text>a CDP-1,2-diacyl-sn-glycerol + sn-glycerol 3-phosphate = a 1,2-diacyl-sn-glycero-3-phospho-(1'-sn-glycero-3'-phosphate) + CMP + H(+)</text>
        <dbReference type="Rhea" id="RHEA:12593"/>
        <dbReference type="ChEBI" id="CHEBI:15378"/>
        <dbReference type="ChEBI" id="CHEBI:57597"/>
        <dbReference type="ChEBI" id="CHEBI:58332"/>
        <dbReference type="ChEBI" id="CHEBI:60110"/>
        <dbReference type="ChEBI" id="CHEBI:60377"/>
        <dbReference type="EC" id="2.7.8.5"/>
    </reaction>
</comment>
<evidence type="ECO:0000256" key="16">
    <source>
        <dbReference type="RuleBase" id="RU003750"/>
    </source>
</evidence>
<dbReference type="EC" id="2.7.8.5" evidence="4 15"/>
<dbReference type="Pfam" id="PF01066">
    <property type="entry name" value="CDP-OH_P_transf"/>
    <property type="match status" value="1"/>
</dbReference>
<evidence type="ECO:0000256" key="3">
    <source>
        <dbReference type="ARBA" id="ARBA00010441"/>
    </source>
</evidence>
<accession>A0A2J0KUR4</accession>
<feature type="transmembrane region" description="Helical" evidence="17">
    <location>
        <begin position="12"/>
        <end position="42"/>
    </location>
</feature>
<organism evidence="18 19">
    <name type="scientific">Candidatus Aquitaenariimonas noxiae</name>
    <dbReference type="NCBI Taxonomy" id="1974741"/>
    <lineage>
        <taxon>Bacteria</taxon>
        <taxon>Pseudomonadati</taxon>
        <taxon>Candidatus Omnitrophota</taxon>
        <taxon>Candidatus Aquitaenariimonas</taxon>
    </lineage>
</organism>
<keyword evidence="6" id="KW-0444">Lipid biosynthesis</keyword>
<evidence type="ECO:0000256" key="5">
    <source>
        <dbReference type="ARBA" id="ARBA00014944"/>
    </source>
</evidence>
<evidence type="ECO:0000256" key="10">
    <source>
        <dbReference type="ARBA" id="ARBA00023098"/>
    </source>
</evidence>
<keyword evidence="13" id="KW-1208">Phospholipid metabolism</keyword>
<dbReference type="InterPro" id="IPR043130">
    <property type="entry name" value="CDP-OH_PTrfase_TM_dom"/>
</dbReference>
<dbReference type="NCBIfam" id="TIGR00560">
    <property type="entry name" value="pgsA"/>
    <property type="match status" value="1"/>
</dbReference>
<keyword evidence="10" id="KW-0443">Lipid metabolism</keyword>
<protein>
    <recommendedName>
        <fullName evidence="5 15">CDP-diacylglycerol--glycerol-3-phosphate 3-phosphatidyltransferase</fullName>
        <ecNumber evidence="4 15">2.7.8.5</ecNumber>
    </recommendedName>
</protein>
<gene>
    <name evidence="18" type="primary">pgsA</name>
    <name evidence="18" type="ORF">COS99_01650</name>
</gene>
<dbReference type="PROSITE" id="PS00379">
    <property type="entry name" value="CDP_ALCOHOL_P_TRANSF"/>
    <property type="match status" value="1"/>
</dbReference>
<evidence type="ECO:0000256" key="17">
    <source>
        <dbReference type="SAM" id="Phobius"/>
    </source>
</evidence>
<evidence type="ECO:0000256" key="14">
    <source>
        <dbReference type="ARBA" id="ARBA00048586"/>
    </source>
</evidence>
<evidence type="ECO:0000256" key="1">
    <source>
        <dbReference type="ARBA" id="ARBA00004141"/>
    </source>
</evidence>
<evidence type="ECO:0000313" key="19">
    <source>
        <dbReference type="Proteomes" id="UP000230052"/>
    </source>
</evidence>
<dbReference type="PIRSF" id="PIRSF000847">
    <property type="entry name" value="Phos_ph_gly_syn"/>
    <property type="match status" value="1"/>
</dbReference>
<keyword evidence="9 17" id="KW-1133">Transmembrane helix</keyword>
<dbReference type="GO" id="GO:0016020">
    <property type="term" value="C:membrane"/>
    <property type="evidence" value="ECO:0007669"/>
    <property type="project" value="UniProtKB-SubCell"/>
</dbReference>
<evidence type="ECO:0000256" key="15">
    <source>
        <dbReference type="NCBIfam" id="TIGR00560"/>
    </source>
</evidence>
<dbReference type="AlphaFoldDB" id="A0A2J0KUR4"/>
<sequence length="196" mass="22101">MNLPNKITISRIFLTFIFMLFLFSKGVMFKALALVTFIIAALSDLLDGYFARKYNVTTDLGKLLDPIADKILVLAAFLAFVELKLVPAWMVLLVIIRELIITSIRILALTKKKVIPASQGGKHKTVSQTVAIIAILSFLVLREVGIKKFGFWTPMFECYFIWLIFTLMLITVSLTLTSGISYLVKNRDIFLSAENN</sequence>
<evidence type="ECO:0000256" key="8">
    <source>
        <dbReference type="ARBA" id="ARBA00022692"/>
    </source>
</evidence>
<evidence type="ECO:0000313" key="18">
    <source>
        <dbReference type="EMBL" id="PIU42145.1"/>
    </source>
</evidence>
<feature type="transmembrane region" description="Helical" evidence="17">
    <location>
        <begin position="159"/>
        <end position="184"/>
    </location>
</feature>
<name>A0A2J0KUR4_9BACT</name>
<feature type="transmembrane region" description="Helical" evidence="17">
    <location>
        <begin position="129"/>
        <end position="147"/>
    </location>
</feature>
<proteinExistence type="inferred from homology"/>
<dbReference type="InterPro" id="IPR050324">
    <property type="entry name" value="CDP-alcohol_PTase-I"/>
</dbReference>
<evidence type="ECO:0000256" key="6">
    <source>
        <dbReference type="ARBA" id="ARBA00022516"/>
    </source>
</evidence>
<comment type="pathway">
    <text evidence="2">Phospholipid metabolism; phosphatidylglycerol biosynthesis; phosphatidylglycerol from CDP-diacylglycerol: step 1/2.</text>
</comment>